<evidence type="ECO:0000256" key="1">
    <source>
        <dbReference type="SAM" id="MobiDB-lite"/>
    </source>
</evidence>
<comment type="caution">
    <text evidence="2">The sequence shown here is derived from an EMBL/GenBank/DDBJ whole genome shotgun (WGS) entry which is preliminary data.</text>
</comment>
<dbReference type="Proteomes" id="UP001334248">
    <property type="component" value="Unassembled WGS sequence"/>
</dbReference>
<reference evidence="2 3" key="1">
    <citation type="journal article" date="2023" name="Res Sq">
        <title>Genomic and morphological characterization of Knufia obscura isolated from the Mars 2020 spacecraft assembly facility.</title>
        <authorList>
            <person name="Chander A.M."/>
            <person name="Teixeira M.M."/>
            <person name="Singh N.K."/>
            <person name="Williams M.P."/>
            <person name="Parker C.W."/>
            <person name="Leo P."/>
            <person name="Stajich J.E."/>
            <person name="Torok T."/>
            <person name="Tighe S."/>
            <person name="Mason C.E."/>
            <person name="Venkateswaran K."/>
        </authorList>
    </citation>
    <scope>NUCLEOTIDE SEQUENCE [LARGE SCALE GENOMIC DNA]</scope>
    <source>
        <strain evidence="2 3">CCFEE 5817</strain>
    </source>
</reference>
<dbReference type="GeneID" id="89997481"/>
<name>A0ABR0RRL8_9EURO</name>
<sequence>MSSPFDKLPAELYDKVFHPMHLLSSCRYSHPYKVFEYIALPYWEIPDRKPTRPGSDDVHSFDHVINVHRGPFGHYIHTRPRPGDLQLRLVNHACNCAMLRVYFKYEGLSFNAGRWHALERFKEHILRNDGKAWSIASAVEKLNVSLSTGEYAVGSIFYKEHSKSRRWKKQLNENEKFDEDAERLKSFLDAGVLAQAVRKMPKLESLIVHLPEEWRDGYPSDYDEVDDEGNTCGEQLRLDLLRSVREAVAAIFEPQAALTASPTIDSGTGHLACLTYLRLTLPCAYDFARVASCMPDTVASRLRHLYMEIVDGTGKGGDLEDDEDHPSSNLQREYPNTTHMRDMCELVNRCKNLESLGLVGTQCIDLEGLQWWPTSGGLKNIYLSRVVGTADKLLTLLSSKNGACNIEAFEIEDVQLVDGTWESVFARLLTSPSLLHFHVYNLVYNRYGKSAHLRLYNGRPWENVSVIWTENHGDVARLRDVVGVVKAHGYSVNDEMDEFLDSQDEGHDGNEDYTVEPIH</sequence>
<dbReference type="RefSeq" id="XP_064731117.1">
    <property type="nucleotide sequence ID" value="XM_064872459.1"/>
</dbReference>
<evidence type="ECO:0000313" key="2">
    <source>
        <dbReference type="EMBL" id="KAK5943027.1"/>
    </source>
</evidence>
<proteinExistence type="predicted"/>
<organism evidence="2 3">
    <name type="scientific">Knufia obscura</name>
    <dbReference type="NCBI Taxonomy" id="1635080"/>
    <lineage>
        <taxon>Eukaryota</taxon>
        <taxon>Fungi</taxon>
        <taxon>Dikarya</taxon>
        <taxon>Ascomycota</taxon>
        <taxon>Pezizomycotina</taxon>
        <taxon>Eurotiomycetes</taxon>
        <taxon>Chaetothyriomycetidae</taxon>
        <taxon>Chaetothyriales</taxon>
        <taxon>Trichomeriaceae</taxon>
        <taxon>Knufia</taxon>
    </lineage>
</organism>
<dbReference type="EMBL" id="JAVHJV010000004">
    <property type="protein sequence ID" value="KAK5943027.1"/>
    <property type="molecule type" value="Genomic_DNA"/>
</dbReference>
<evidence type="ECO:0000313" key="3">
    <source>
        <dbReference type="Proteomes" id="UP001334248"/>
    </source>
</evidence>
<evidence type="ECO:0008006" key="4">
    <source>
        <dbReference type="Google" id="ProtNLM"/>
    </source>
</evidence>
<protein>
    <recommendedName>
        <fullName evidence="4">F-box domain-containing protein</fullName>
    </recommendedName>
</protein>
<accession>A0ABR0RRL8</accession>
<feature type="region of interest" description="Disordered" evidence="1">
    <location>
        <begin position="500"/>
        <end position="519"/>
    </location>
</feature>
<dbReference type="PROSITE" id="PS51257">
    <property type="entry name" value="PROKAR_LIPOPROTEIN"/>
    <property type="match status" value="1"/>
</dbReference>
<gene>
    <name evidence="2" type="ORF">PMZ80_004032</name>
</gene>
<keyword evidence="3" id="KW-1185">Reference proteome</keyword>